<protein>
    <submittedName>
        <fullName evidence="1">SRPBCC family protein</fullName>
    </submittedName>
</protein>
<dbReference type="RefSeq" id="WP_247810917.1">
    <property type="nucleotide sequence ID" value="NZ_CP095855.1"/>
</dbReference>
<dbReference type="Pfam" id="PF10604">
    <property type="entry name" value="Polyketide_cyc2"/>
    <property type="match status" value="1"/>
</dbReference>
<dbReference type="Gene3D" id="3.30.530.20">
    <property type="match status" value="1"/>
</dbReference>
<dbReference type="InterPro" id="IPR019587">
    <property type="entry name" value="Polyketide_cyclase/dehydratase"/>
</dbReference>
<proteinExistence type="predicted"/>
<dbReference type="InterPro" id="IPR023393">
    <property type="entry name" value="START-like_dom_sf"/>
</dbReference>
<reference evidence="1 2" key="1">
    <citation type="submission" date="2022-04" db="EMBL/GenBank/DDBJ databases">
        <title>The arsenic-methylating capacity of Chitinophaga filiformis YT5 during chitin decomposition.</title>
        <authorList>
            <person name="Chen G."/>
            <person name="Liang Y."/>
        </authorList>
    </citation>
    <scope>NUCLEOTIDE SEQUENCE [LARGE SCALE GENOMIC DNA]</scope>
    <source>
        <strain evidence="1 2">YT5</strain>
    </source>
</reference>
<evidence type="ECO:0000313" key="2">
    <source>
        <dbReference type="Proteomes" id="UP000830198"/>
    </source>
</evidence>
<gene>
    <name evidence="1" type="ORF">MYF79_26560</name>
</gene>
<dbReference type="Proteomes" id="UP000830198">
    <property type="component" value="Chromosome"/>
</dbReference>
<organism evidence="1 2">
    <name type="scientific">Chitinophaga filiformis</name>
    <name type="common">Myxococcus filiformis</name>
    <name type="synonym">Flexibacter filiformis</name>
    <dbReference type="NCBI Taxonomy" id="104663"/>
    <lineage>
        <taxon>Bacteria</taxon>
        <taxon>Pseudomonadati</taxon>
        <taxon>Bacteroidota</taxon>
        <taxon>Chitinophagia</taxon>
        <taxon>Chitinophagales</taxon>
        <taxon>Chitinophagaceae</taxon>
        <taxon>Chitinophaga</taxon>
    </lineage>
</organism>
<dbReference type="SUPFAM" id="SSF55961">
    <property type="entry name" value="Bet v1-like"/>
    <property type="match status" value="1"/>
</dbReference>
<sequence length="179" mass="20121">MKRNTKKAVKGSILLLLILAITVFSLEYFSNYQVTTTIHADAPVITRKSIVINAPVEKVWKIFSDVDDWDTWQKEIVSPALNGQFKEGAAFDWKSNGLTIHSTLNNVQPNREVSWSGPAFGAFAIHRWHFSMQNGQTLVLVEESMEGWLVQLLAGKFQSGLDTSIDHWLAYLKVAAEEA</sequence>
<name>A0ABY4HXI4_CHIFI</name>
<keyword evidence="2" id="KW-1185">Reference proteome</keyword>
<evidence type="ECO:0000313" key="1">
    <source>
        <dbReference type="EMBL" id="UPK68523.1"/>
    </source>
</evidence>
<dbReference type="EMBL" id="CP095855">
    <property type="protein sequence ID" value="UPK68523.1"/>
    <property type="molecule type" value="Genomic_DNA"/>
</dbReference>
<accession>A0ABY4HXI4</accession>